<proteinExistence type="inferred from homology"/>
<dbReference type="Pfam" id="PF01812">
    <property type="entry name" value="5-FTHF_cyc-lig"/>
    <property type="match status" value="1"/>
</dbReference>
<keyword evidence="3 4" id="KW-0067">ATP-binding</keyword>
<protein>
    <recommendedName>
        <fullName evidence="5">5-formyltetrahydrofolate cyclo-ligase</fullName>
        <ecNumber evidence="5">6.3.3.2</ecNumber>
    </recommendedName>
</protein>
<feature type="binding site" evidence="4">
    <location>
        <position position="61"/>
    </location>
    <ligand>
        <name>substrate</name>
    </ligand>
</feature>
<evidence type="ECO:0000313" key="7">
    <source>
        <dbReference type="Proteomes" id="UP000543642"/>
    </source>
</evidence>
<name>A0A7W8M4T9_9FIRM</name>
<evidence type="ECO:0000256" key="1">
    <source>
        <dbReference type="ARBA" id="ARBA00010638"/>
    </source>
</evidence>
<keyword evidence="5" id="KW-0479">Metal-binding</keyword>
<sequence length="217" mass="24637">MNISYIDKEKQYLRRTMKELRIHRNPQELERAGELICQKIINWDVYKHCTYVLAYFPVNHEADIRPVLDHGLNHGKIVALPKVTGERTMEFYPVPSLGHLVRGTMGLMEPGPGLSPVDLTSTTMGEASKILMLVPGLAFSRSEVTGRSGRIGRLGYGGGFYDTWLNRFFQNSRHVSAAPEYFVTCGVAYEFQVVPKERLPMDCHDLYLDCLATEIEI</sequence>
<comment type="catalytic activity">
    <reaction evidence="5">
        <text>(6S)-5-formyl-5,6,7,8-tetrahydrofolate + ATP = (6R)-5,10-methenyltetrahydrofolate + ADP + phosphate</text>
        <dbReference type="Rhea" id="RHEA:10488"/>
        <dbReference type="ChEBI" id="CHEBI:30616"/>
        <dbReference type="ChEBI" id="CHEBI:43474"/>
        <dbReference type="ChEBI" id="CHEBI:57455"/>
        <dbReference type="ChEBI" id="CHEBI:57457"/>
        <dbReference type="ChEBI" id="CHEBI:456216"/>
        <dbReference type="EC" id="6.3.3.2"/>
    </reaction>
</comment>
<organism evidence="6 7">
    <name type="scientific">Catenibacillus scindens</name>
    <dbReference type="NCBI Taxonomy" id="673271"/>
    <lineage>
        <taxon>Bacteria</taxon>
        <taxon>Bacillati</taxon>
        <taxon>Bacillota</taxon>
        <taxon>Clostridia</taxon>
        <taxon>Lachnospirales</taxon>
        <taxon>Lachnospiraceae</taxon>
        <taxon>Catenibacillus</taxon>
    </lineage>
</organism>
<dbReference type="PIRSF" id="PIRSF006806">
    <property type="entry name" value="FTHF_cligase"/>
    <property type="match status" value="1"/>
</dbReference>
<dbReference type="GO" id="GO:0005524">
    <property type="term" value="F:ATP binding"/>
    <property type="evidence" value="ECO:0007669"/>
    <property type="project" value="UniProtKB-KW"/>
</dbReference>
<gene>
    <name evidence="6" type="ORF">HNP82_000749</name>
</gene>
<dbReference type="InterPro" id="IPR037171">
    <property type="entry name" value="NagB/RpiA_transferase-like"/>
</dbReference>
<comment type="caution">
    <text evidence="6">The sequence shown here is derived from an EMBL/GenBank/DDBJ whole genome shotgun (WGS) entry which is preliminary data.</text>
</comment>
<feature type="binding site" evidence="4">
    <location>
        <begin position="153"/>
        <end position="161"/>
    </location>
    <ligand>
        <name>ATP</name>
        <dbReference type="ChEBI" id="CHEBI:30616"/>
    </ligand>
</feature>
<dbReference type="GO" id="GO:0030272">
    <property type="term" value="F:5-formyltetrahydrofolate cyclo-ligase activity"/>
    <property type="evidence" value="ECO:0007669"/>
    <property type="project" value="UniProtKB-EC"/>
</dbReference>
<evidence type="ECO:0000256" key="3">
    <source>
        <dbReference type="ARBA" id="ARBA00022840"/>
    </source>
</evidence>
<keyword evidence="2 4" id="KW-0547">Nucleotide-binding</keyword>
<evidence type="ECO:0000256" key="4">
    <source>
        <dbReference type="PIRSR" id="PIRSR006806-1"/>
    </source>
</evidence>
<keyword evidence="5" id="KW-0460">Magnesium</keyword>
<accession>A0A7W8M4T9</accession>
<comment type="cofactor">
    <cofactor evidence="5">
        <name>Mg(2+)</name>
        <dbReference type="ChEBI" id="CHEBI:18420"/>
    </cofactor>
</comment>
<dbReference type="SUPFAM" id="SSF100950">
    <property type="entry name" value="NagB/RpiA/CoA transferase-like"/>
    <property type="match status" value="1"/>
</dbReference>
<dbReference type="InterPro" id="IPR024185">
    <property type="entry name" value="FTHF_cligase-like_sf"/>
</dbReference>
<dbReference type="EC" id="6.3.3.2" evidence="5"/>
<dbReference type="GO" id="GO:0035999">
    <property type="term" value="P:tetrahydrofolate interconversion"/>
    <property type="evidence" value="ECO:0007669"/>
    <property type="project" value="TreeGrafter"/>
</dbReference>
<dbReference type="PANTHER" id="PTHR23407">
    <property type="entry name" value="ATPASE INHIBITOR/5-FORMYLTETRAHYDROFOLATE CYCLO-LIGASE"/>
    <property type="match status" value="1"/>
</dbReference>
<dbReference type="InterPro" id="IPR002698">
    <property type="entry name" value="FTHF_cligase"/>
</dbReference>
<dbReference type="GO" id="GO:0046872">
    <property type="term" value="F:metal ion binding"/>
    <property type="evidence" value="ECO:0007669"/>
    <property type="project" value="UniProtKB-KW"/>
</dbReference>
<evidence type="ECO:0000256" key="2">
    <source>
        <dbReference type="ARBA" id="ARBA00022741"/>
    </source>
</evidence>
<dbReference type="Proteomes" id="UP000543642">
    <property type="component" value="Unassembled WGS sequence"/>
</dbReference>
<evidence type="ECO:0000313" key="6">
    <source>
        <dbReference type="EMBL" id="MBB5263651.1"/>
    </source>
</evidence>
<evidence type="ECO:0000256" key="5">
    <source>
        <dbReference type="RuleBase" id="RU361279"/>
    </source>
</evidence>
<keyword evidence="6" id="KW-0436">Ligase</keyword>
<dbReference type="GO" id="GO:0009396">
    <property type="term" value="P:folic acid-containing compound biosynthetic process"/>
    <property type="evidence" value="ECO:0007669"/>
    <property type="project" value="TreeGrafter"/>
</dbReference>
<feature type="binding site" evidence="4">
    <location>
        <begin position="10"/>
        <end position="14"/>
    </location>
    <ligand>
        <name>ATP</name>
        <dbReference type="ChEBI" id="CHEBI:30616"/>
    </ligand>
</feature>
<dbReference type="AlphaFoldDB" id="A0A7W8M4T9"/>
<dbReference type="NCBIfam" id="TIGR02727">
    <property type="entry name" value="MTHFS_bact"/>
    <property type="match status" value="1"/>
</dbReference>
<dbReference type="RefSeq" id="WP_183771650.1">
    <property type="nucleotide sequence ID" value="NZ_JACHFW010000002.1"/>
</dbReference>
<comment type="similarity">
    <text evidence="1 5">Belongs to the 5-formyltetrahydrofolate cyclo-ligase family.</text>
</comment>
<keyword evidence="7" id="KW-1185">Reference proteome</keyword>
<reference evidence="6 7" key="1">
    <citation type="submission" date="2020-08" db="EMBL/GenBank/DDBJ databases">
        <title>Genomic Encyclopedia of Type Strains, Phase IV (KMG-IV): sequencing the most valuable type-strain genomes for metagenomic binning, comparative biology and taxonomic classification.</title>
        <authorList>
            <person name="Goeker M."/>
        </authorList>
    </citation>
    <scope>NUCLEOTIDE SEQUENCE [LARGE SCALE GENOMIC DNA]</scope>
    <source>
        <strain evidence="6 7">DSM 106146</strain>
    </source>
</reference>
<dbReference type="EMBL" id="JACHFW010000002">
    <property type="protein sequence ID" value="MBB5263651.1"/>
    <property type="molecule type" value="Genomic_DNA"/>
</dbReference>
<dbReference type="PANTHER" id="PTHR23407:SF1">
    <property type="entry name" value="5-FORMYLTETRAHYDROFOLATE CYCLO-LIGASE"/>
    <property type="match status" value="1"/>
</dbReference>
<dbReference type="Gene3D" id="3.40.50.10420">
    <property type="entry name" value="NagB/RpiA/CoA transferase-like"/>
    <property type="match status" value="1"/>
</dbReference>